<dbReference type="InterPro" id="IPR026893">
    <property type="entry name" value="Tyr/Ser_Pase_IphP-type"/>
</dbReference>
<dbReference type="InterPro" id="IPR000387">
    <property type="entry name" value="Tyr_Pase_dom"/>
</dbReference>
<dbReference type="GeneID" id="81395642"/>
<evidence type="ECO:0000259" key="1">
    <source>
        <dbReference type="PROSITE" id="PS50056"/>
    </source>
</evidence>
<reference evidence="2" key="1">
    <citation type="submission" date="2022-11" db="EMBL/GenBank/DDBJ databases">
        <authorList>
            <person name="Petersen C."/>
        </authorList>
    </citation>
    <scope>NUCLEOTIDE SEQUENCE</scope>
    <source>
        <strain evidence="2">IBT 34128</strain>
    </source>
</reference>
<gene>
    <name evidence="2" type="ORF">NUU61_005945</name>
</gene>
<reference evidence="2" key="2">
    <citation type="journal article" date="2023" name="IMA Fungus">
        <title>Comparative genomic study of the Penicillium genus elucidates a diverse pangenome and 15 lateral gene transfer events.</title>
        <authorList>
            <person name="Petersen C."/>
            <person name="Sorensen T."/>
            <person name="Nielsen M.R."/>
            <person name="Sondergaard T.E."/>
            <person name="Sorensen J.L."/>
            <person name="Fitzpatrick D.A."/>
            <person name="Frisvad J.C."/>
            <person name="Nielsen K.L."/>
        </authorList>
    </citation>
    <scope>NUCLEOTIDE SEQUENCE</scope>
    <source>
        <strain evidence="2">IBT 34128</strain>
    </source>
</reference>
<dbReference type="PROSITE" id="PS50056">
    <property type="entry name" value="TYR_PHOSPHATASE_2"/>
    <property type="match status" value="1"/>
</dbReference>
<keyword evidence="3" id="KW-1185">Reference proteome</keyword>
<protein>
    <recommendedName>
        <fullName evidence="1">Tyrosine specific protein phosphatases domain-containing protein</fullName>
    </recommendedName>
</protein>
<dbReference type="GO" id="GO:0004721">
    <property type="term" value="F:phosphoprotein phosphatase activity"/>
    <property type="evidence" value="ECO:0007669"/>
    <property type="project" value="InterPro"/>
</dbReference>
<evidence type="ECO:0000313" key="2">
    <source>
        <dbReference type="EMBL" id="KAJ5091075.1"/>
    </source>
</evidence>
<dbReference type="Proteomes" id="UP001141434">
    <property type="component" value="Unassembled WGS sequence"/>
</dbReference>
<dbReference type="InterPro" id="IPR016130">
    <property type="entry name" value="Tyr_Pase_AS"/>
</dbReference>
<comment type="caution">
    <text evidence="2">The sequence shown here is derived from an EMBL/GenBank/DDBJ whole genome shotgun (WGS) entry which is preliminary data.</text>
</comment>
<dbReference type="Gene3D" id="3.90.190.10">
    <property type="entry name" value="Protein tyrosine phosphatase superfamily"/>
    <property type="match status" value="1"/>
</dbReference>
<dbReference type="OrthoDB" id="449382at2759"/>
<dbReference type="PROSITE" id="PS00383">
    <property type="entry name" value="TYR_PHOSPHATASE_1"/>
    <property type="match status" value="1"/>
</dbReference>
<dbReference type="AlphaFoldDB" id="A0A9W9F039"/>
<dbReference type="InterPro" id="IPR029021">
    <property type="entry name" value="Prot-tyrosine_phosphatase-like"/>
</dbReference>
<proteinExistence type="predicted"/>
<sequence>MSANESAPSLLTLAALPSTKSIPAPTLQEALSTSPFLSQPIEGTFNLRDLGALPGSPISPGLFYRSGHLSSLSAEGKERLRDELGVRLVLDLRYEVERISKPAPDIPGVEIVWIPPVGMGTPADLARFTSNSENGDGGDRGFTEMYLELVELYAPVYKWVLSYLRDHYSTPSSPEGNGSGRGILFHCTAGKDRTGILAALLLTLAGAPYATIAEDFVLTRVGMEPQKEFLQAVLLKWKPEWTVETPGWQEYTNIKRSHILAFLAAMQTRYGGVEGFVQSQLGFTSQEVGQIQQVLRGA</sequence>
<dbReference type="EMBL" id="JAPMSZ010000009">
    <property type="protein sequence ID" value="KAJ5091075.1"/>
    <property type="molecule type" value="Genomic_DNA"/>
</dbReference>
<name>A0A9W9F039_9EURO</name>
<dbReference type="Pfam" id="PF13350">
    <property type="entry name" value="Y_phosphatase3"/>
    <property type="match status" value="1"/>
</dbReference>
<dbReference type="RefSeq" id="XP_056509273.1">
    <property type="nucleotide sequence ID" value="XM_056656473.1"/>
</dbReference>
<dbReference type="SUPFAM" id="SSF52799">
    <property type="entry name" value="(Phosphotyrosine protein) phosphatases II"/>
    <property type="match status" value="1"/>
</dbReference>
<evidence type="ECO:0000313" key="3">
    <source>
        <dbReference type="Proteomes" id="UP001141434"/>
    </source>
</evidence>
<accession>A0A9W9F039</accession>
<feature type="domain" description="Tyrosine specific protein phosphatases" evidence="1">
    <location>
        <begin position="158"/>
        <end position="223"/>
    </location>
</feature>
<organism evidence="2 3">
    <name type="scientific">Penicillium alfredii</name>
    <dbReference type="NCBI Taxonomy" id="1506179"/>
    <lineage>
        <taxon>Eukaryota</taxon>
        <taxon>Fungi</taxon>
        <taxon>Dikarya</taxon>
        <taxon>Ascomycota</taxon>
        <taxon>Pezizomycotina</taxon>
        <taxon>Eurotiomycetes</taxon>
        <taxon>Eurotiomycetidae</taxon>
        <taxon>Eurotiales</taxon>
        <taxon>Aspergillaceae</taxon>
        <taxon>Penicillium</taxon>
    </lineage>
</organism>